<evidence type="ECO:0000256" key="2">
    <source>
        <dbReference type="ARBA" id="ARBA00022600"/>
    </source>
</evidence>
<dbReference type="GO" id="GO:0008878">
    <property type="term" value="F:glucose-1-phosphate adenylyltransferase activity"/>
    <property type="evidence" value="ECO:0007669"/>
    <property type="project" value="UniProtKB-UniRule"/>
</dbReference>
<feature type="domain" description="Nucleotidyl transferase" evidence="10">
    <location>
        <begin position="45"/>
        <end position="315"/>
    </location>
</feature>
<evidence type="ECO:0000256" key="1">
    <source>
        <dbReference type="ARBA" id="ARBA00010443"/>
    </source>
</evidence>
<name>A0A7H1MYD3_9PROT</name>
<gene>
    <name evidence="9 12" type="primary">glgC</name>
    <name evidence="12" type="ORF">HQ394_02705</name>
</gene>
<dbReference type="AlphaFoldDB" id="A0A7H1MYD3"/>
<dbReference type="NCBIfam" id="NF002023">
    <property type="entry name" value="PRK00844.1"/>
    <property type="match status" value="1"/>
</dbReference>
<dbReference type="UniPathway" id="UPA00164"/>
<dbReference type="Gene3D" id="3.90.550.10">
    <property type="entry name" value="Spore Coat Polysaccharide Biosynthesis Protein SpsA, Chain A"/>
    <property type="match status" value="1"/>
</dbReference>
<dbReference type="RefSeq" id="WP_190261906.1">
    <property type="nucleotide sequence ID" value="NZ_CP053923.1"/>
</dbReference>
<feature type="site" description="Could play a key role in the communication between the regulatory and the substrate sites" evidence="9">
    <location>
        <position position="136"/>
    </location>
</feature>
<organism evidence="12 13">
    <name type="scientific">Defluviicoccus vanus</name>
    <dbReference type="NCBI Taxonomy" id="111831"/>
    <lineage>
        <taxon>Bacteria</taxon>
        <taxon>Pseudomonadati</taxon>
        <taxon>Pseudomonadota</taxon>
        <taxon>Alphaproteobacteria</taxon>
        <taxon>Rhodospirillales</taxon>
        <taxon>Rhodospirillaceae</taxon>
        <taxon>Defluviicoccus</taxon>
    </lineage>
</organism>
<feature type="site" description="Could play a key role in the communication between the regulatory and the substrate sites" evidence="9">
    <location>
        <position position="97"/>
    </location>
</feature>
<dbReference type="Gene3D" id="2.160.10.10">
    <property type="entry name" value="Hexapeptide repeat proteins"/>
    <property type="match status" value="1"/>
</dbReference>
<protein>
    <recommendedName>
        <fullName evidence="9">Glucose-1-phosphate adenylyltransferase</fullName>
        <ecNumber evidence="9">2.7.7.27</ecNumber>
    </recommendedName>
    <alternativeName>
        <fullName evidence="9">ADP-glucose pyrophosphorylase</fullName>
        <shortName evidence="9">ADPGlc PPase</shortName>
    </alternativeName>
    <alternativeName>
        <fullName evidence="9">ADP-glucose synthase</fullName>
    </alternativeName>
</protein>
<dbReference type="NCBIfam" id="NF001947">
    <property type="entry name" value="PRK00725.1"/>
    <property type="match status" value="1"/>
</dbReference>
<dbReference type="Pfam" id="PF00483">
    <property type="entry name" value="NTP_transferase"/>
    <property type="match status" value="1"/>
</dbReference>
<feature type="binding site" evidence="9">
    <location>
        <position position="202"/>
    </location>
    <ligand>
        <name>alpha-D-glucose 1-phosphate</name>
        <dbReference type="ChEBI" id="CHEBI:58601"/>
    </ligand>
</feature>
<evidence type="ECO:0000256" key="4">
    <source>
        <dbReference type="ARBA" id="ARBA00022695"/>
    </source>
</evidence>
<dbReference type="PROSITE" id="PS00810">
    <property type="entry name" value="ADP_GLC_PYROPHOSPH_3"/>
    <property type="match status" value="1"/>
</dbReference>
<keyword evidence="2 9" id="KW-0321">Glycogen metabolism</keyword>
<dbReference type="HAMAP" id="MF_00624">
    <property type="entry name" value="GlgC"/>
    <property type="match status" value="1"/>
</dbReference>
<keyword evidence="3 9" id="KW-0808">Transferase</keyword>
<evidence type="ECO:0000313" key="12">
    <source>
        <dbReference type="EMBL" id="QNT68469.1"/>
    </source>
</evidence>
<keyword evidence="5 9" id="KW-0547">Nucleotide-binding</keyword>
<dbReference type="NCBIfam" id="TIGR02091">
    <property type="entry name" value="glgC"/>
    <property type="match status" value="1"/>
</dbReference>
<dbReference type="PROSITE" id="PS00808">
    <property type="entry name" value="ADP_GLC_PYROPHOSPH_1"/>
    <property type="match status" value="1"/>
</dbReference>
<dbReference type="SUPFAM" id="SSF51161">
    <property type="entry name" value="Trimeric LpxA-like enzymes"/>
    <property type="match status" value="1"/>
</dbReference>
<evidence type="ECO:0000313" key="13">
    <source>
        <dbReference type="Proteomes" id="UP000516369"/>
    </source>
</evidence>
<dbReference type="KEGG" id="dvn:HQ394_02705"/>
<evidence type="ECO:0000256" key="8">
    <source>
        <dbReference type="ARBA" id="ARBA00023277"/>
    </source>
</evidence>
<dbReference type="InterPro" id="IPR011004">
    <property type="entry name" value="Trimer_LpxA-like_sf"/>
</dbReference>
<dbReference type="InterPro" id="IPR005835">
    <property type="entry name" value="NTP_transferase_dom"/>
</dbReference>
<comment type="function">
    <text evidence="9">Involved in the biosynthesis of ADP-glucose, a building block required for the elongation reactions to produce glycogen. Catalyzes the reaction between ATP and alpha-D-glucose 1-phosphate (G1P) to produce pyrophosphate and ADP-Glc.</text>
</comment>
<evidence type="ECO:0000259" key="11">
    <source>
        <dbReference type="Pfam" id="PF24894"/>
    </source>
</evidence>
<keyword evidence="7 9" id="KW-0320">Glycogen biosynthesis</keyword>
<sequence>MSISRLHKRKSVVRSRWVLERPNLPGRRGHNNQSEGTNMELKVLAFVLAGGEGTRLFPLTKERAKPAVPFGGKYRLVDFVLSNLVNSGIYSIYVVVQFRSQSLLQHLSEGWQLGSLLKSEFIVPVPAQMRTEGKDWYRGTADAIHQNINLIEQSAPNIVCIFGADHIYRMNIRDMIEFHERKRAHVTVAAIQVDKQYSKEFGVIETTTGNRIVGFHEKNPNAPTMPNDPSKVFASMGNYIFSTDMLLKLVQEDQEDPNSSHDFGKDILPKAMKHCEMFAYDFMSNKIPGELPGKLPYWRDVGTLDAYFDANMDLRSITPELNLFNRQWPLRTSGYSDPPTKFAFDEEDRRGQAIDSVLAGGCIISGGLVRDSVIGRSVYVHAGAEVDSCIIFDNCHIGRRAKLRRCILEKNVRIPEDAVIGYDLEKDKEKYFVSDSGIVIITGPRSPVQLATLTV</sequence>
<dbReference type="EC" id="2.7.7.27" evidence="9"/>
<dbReference type="InterPro" id="IPR011831">
    <property type="entry name" value="ADP-Glc_PPase"/>
</dbReference>
<evidence type="ECO:0000256" key="7">
    <source>
        <dbReference type="ARBA" id="ARBA00023056"/>
    </source>
</evidence>
<feature type="binding site" evidence="9">
    <location>
        <position position="137"/>
    </location>
    <ligand>
        <name>alpha-D-glucose 1-phosphate</name>
        <dbReference type="ChEBI" id="CHEBI:58601"/>
    </ligand>
</feature>
<comment type="similarity">
    <text evidence="1 9">Belongs to the bacterial/plant glucose-1-phosphate adenylyltransferase family.</text>
</comment>
<feature type="domain" description="Glucose-1-phosphate adenylyltransferase/Bifunctional protein GlmU-like C-terminal hexapeptide" evidence="11">
    <location>
        <begin position="338"/>
        <end position="441"/>
    </location>
</feature>
<comment type="pathway">
    <text evidence="9">Glycan biosynthesis; glycogen biosynthesis.</text>
</comment>
<evidence type="ECO:0000259" key="10">
    <source>
        <dbReference type="Pfam" id="PF00483"/>
    </source>
</evidence>
<dbReference type="Pfam" id="PF24894">
    <property type="entry name" value="Hexapep_GlmU"/>
    <property type="match status" value="1"/>
</dbReference>
<accession>A0A7H1MYD3</accession>
<dbReference type="CDD" id="cd02508">
    <property type="entry name" value="ADP_Glucose_PP"/>
    <property type="match status" value="1"/>
</dbReference>
<dbReference type="GO" id="GO:0005978">
    <property type="term" value="P:glycogen biosynthetic process"/>
    <property type="evidence" value="ECO:0007669"/>
    <property type="project" value="UniProtKB-UniRule"/>
</dbReference>
<dbReference type="PANTHER" id="PTHR43523:SF2">
    <property type="entry name" value="GLUCOSE-1-PHOSPHATE ADENYLYLTRANSFERASE"/>
    <property type="match status" value="1"/>
</dbReference>
<dbReference type="SUPFAM" id="SSF53448">
    <property type="entry name" value="Nucleotide-diphospho-sugar transferases"/>
    <property type="match status" value="1"/>
</dbReference>
<evidence type="ECO:0000256" key="6">
    <source>
        <dbReference type="ARBA" id="ARBA00022840"/>
    </source>
</evidence>
<feature type="binding site" evidence="9">
    <location>
        <position position="235"/>
    </location>
    <ligand>
        <name>alpha-D-glucose 1-phosphate</name>
        <dbReference type="ChEBI" id="CHEBI:58601"/>
    </ligand>
</feature>
<evidence type="ECO:0000256" key="5">
    <source>
        <dbReference type="ARBA" id="ARBA00022741"/>
    </source>
</evidence>
<comment type="catalytic activity">
    <reaction evidence="9">
        <text>alpha-D-glucose 1-phosphate + ATP + H(+) = ADP-alpha-D-glucose + diphosphate</text>
        <dbReference type="Rhea" id="RHEA:12120"/>
        <dbReference type="ChEBI" id="CHEBI:15378"/>
        <dbReference type="ChEBI" id="CHEBI:30616"/>
        <dbReference type="ChEBI" id="CHEBI:33019"/>
        <dbReference type="ChEBI" id="CHEBI:57498"/>
        <dbReference type="ChEBI" id="CHEBI:58601"/>
        <dbReference type="EC" id="2.7.7.27"/>
    </reaction>
</comment>
<dbReference type="Proteomes" id="UP000516369">
    <property type="component" value="Chromosome"/>
</dbReference>
<evidence type="ECO:0000256" key="9">
    <source>
        <dbReference type="HAMAP-Rule" id="MF_00624"/>
    </source>
</evidence>
<dbReference type="CDD" id="cd04651">
    <property type="entry name" value="LbH_G1P_AT_C"/>
    <property type="match status" value="1"/>
</dbReference>
<keyword evidence="13" id="KW-1185">Reference proteome</keyword>
<dbReference type="PROSITE" id="PS00809">
    <property type="entry name" value="ADP_GLC_PYROPHOSPH_2"/>
    <property type="match status" value="1"/>
</dbReference>
<dbReference type="EMBL" id="CP053923">
    <property type="protein sequence ID" value="QNT68469.1"/>
    <property type="molecule type" value="Genomic_DNA"/>
</dbReference>
<dbReference type="InterPro" id="IPR029044">
    <property type="entry name" value="Nucleotide-diphossugar_trans"/>
</dbReference>
<keyword evidence="4 9" id="KW-0548">Nucleotidyltransferase</keyword>
<proteinExistence type="inferred from homology"/>
<dbReference type="InterPro" id="IPR056818">
    <property type="entry name" value="GlmU/GlgC-like_hexapep"/>
</dbReference>
<comment type="subunit">
    <text evidence="9">Homotetramer.</text>
</comment>
<dbReference type="InterPro" id="IPR005836">
    <property type="entry name" value="ADP_Glu_pyroP_CS"/>
</dbReference>
<feature type="binding site" evidence="9">
    <location>
        <begin position="217"/>
        <end position="218"/>
    </location>
    <ligand>
        <name>alpha-D-glucose 1-phosphate</name>
        <dbReference type="ChEBI" id="CHEBI:58601"/>
    </ligand>
</feature>
<keyword evidence="6 9" id="KW-0067">ATP-binding</keyword>
<dbReference type="GO" id="GO:0005524">
    <property type="term" value="F:ATP binding"/>
    <property type="evidence" value="ECO:0007669"/>
    <property type="project" value="UniProtKB-KW"/>
</dbReference>
<dbReference type="PANTHER" id="PTHR43523">
    <property type="entry name" value="GLUCOSE-1-PHOSPHATE ADENYLYLTRANSFERASE-RELATED"/>
    <property type="match status" value="1"/>
</dbReference>
<keyword evidence="8 9" id="KW-0119">Carbohydrate metabolism</keyword>
<reference evidence="12 13" key="1">
    <citation type="submission" date="2020-05" db="EMBL/GenBank/DDBJ databases">
        <title>Complete closed genome sequence of Defluviicoccus vanus.</title>
        <authorList>
            <person name="Bessarab I."/>
            <person name="Arumugam K."/>
            <person name="Maszenan A.M."/>
            <person name="Seviour R.J."/>
            <person name="Williams R.B."/>
        </authorList>
    </citation>
    <scope>NUCLEOTIDE SEQUENCE [LARGE SCALE GENOMIC DNA]</scope>
    <source>
        <strain evidence="12 13">Ben 114</strain>
    </source>
</reference>
<evidence type="ECO:0000256" key="3">
    <source>
        <dbReference type="ARBA" id="ARBA00022679"/>
    </source>
</evidence>
<dbReference type="InterPro" id="IPR023049">
    <property type="entry name" value="GlgC_bac"/>
</dbReference>